<keyword evidence="1" id="KW-1133">Transmembrane helix</keyword>
<protein>
    <submittedName>
        <fullName evidence="2">EpsG family protein</fullName>
    </submittedName>
</protein>
<feature type="transmembrane region" description="Helical" evidence="1">
    <location>
        <begin position="307"/>
        <end position="324"/>
    </location>
</feature>
<dbReference type="EMBL" id="JACSPO010000010">
    <property type="protein sequence ID" value="MBD8063398.1"/>
    <property type="molecule type" value="Genomic_DNA"/>
</dbReference>
<keyword evidence="1" id="KW-0472">Membrane</keyword>
<proteinExistence type="predicted"/>
<sequence>MVEAILIGAILATAVAWSLALALVPSGRKIPGALALPPLVVYTSLAGYAALVVGRGISDRQNYLRDLEEVARGGGIDSIEREPLFWAFLKGVSLFGATDVHLYAGVALVCAVVYIAALRLLMPWASVPVTFLGVLALGFFVTYSSVAIRQGLALACIVLAISLILTGARKSALVSLIVASLFHWSAITAAAVVLVVLVSKISYATLVKIWLVASAAAFTGVFRFLLSPLNQSIDRLGAYADPDLARSYSGGTLRVEFWLFSLGMLVAIHFFAVRAPGERGATDLARYFVALNCMYLLLAHVYFSDRIAVYSWTLAPIALIPALIKGGRTLGDHLRVFSTLIAILAVGFLFGPFGEILS</sequence>
<feature type="transmembrane region" description="Helical" evidence="1">
    <location>
        <begin position="32"/>
        <end position="53"/>
    </location>
</feature>
<dbReference type="RefSeq" id="WP_251840496.1">
    <property type="nucleotide sequence ID" value="NZ_JACSPO010000010.1"/>
</dbReference>
<feature type="transmembrane region" description="Helical" evidence="1">
    <location>
        <begin position="174"/>
        <end position="197"/>
    </location>
</feature>
<feature type="transmembrane region" description="Helical" evidence="1">
    <location>
        <begin position="284"/>
        <end position="301"/>
    </location>
</feature>
<gene>
    <name evidence="2" type="ORF">H9624_13820</name>
</gene>
<dbReference type="InterPro" id="IPR049458">
    <property type="entry name" value="EpsG-like"/>
</dbReference>
<name>A0ABR8Z4Y0_9MICO</name>
<keyword evidence="3" id="KW-1185">Reference proteome</keyword>
<accession>A0ABR8Z4Y0</accession>
<feature type="transmembrane region" description="Helical" evidence="1">
    <location>
        <begin position="151"/>
        <end position="168"/>
    </location>
</feature>
<reference evidence="2 3" key="1">
    <citation type="submission" date="2020-08" db="EMBL/GenBank/DDBJ databases">
        <title>A Genomic Blueprint of the Chicken Gut Microbiome.</title>
        <authorList>
            <person name="Gilroy R."/>
            <person name="Ravi A."/>
            <person name="Getino M."/>
            <person name="Pursley I."/>
            <person name="Horton D.L."/>
            <person name="Alikhan N.-F."/>
            <person name="Baker D."/>
            <person name="Gharbi K."/>
            <person name="Hall N."/>
            <person name="Watson M."/>
            <person name="Adriaenssens E.M."/>
            <person name="Foster-Nyarko E."/>
            <person name="Jarju S."/>
            <person name="Secka A."/>
            <person name="Antonio M."/>
            <person name="Oren A."/>
            <person name="Chaudhuri R."/>
            <person name="La Ragione R.M."/>
            <person name="Hildebrand F."/>
            <person name="Pallen M.J."/>
        </authorList>
    </citation>
    <scope>NUCLEOTIDE SEQUENCE [LARGE SCALE GENOMIC DNA]</scope>
    <source>
        <strain evidence="2 3">Sa1BUA1</strain>
    </source>
</reference>
<evidence type="ECO:0000313" key="3">
    <source>
        <dbReference type="Proteomes" id="UP000661894"/>
    </source>
</evidence>
<feature type="transmembrane region" description="Helical" evidence="1">
    <location>
        <begin position="100"/>
        <end position="118"/>
    </location>
</feature>
<organism evidence="2 3">
    <name type="scientific">Oceanitalea stevensii</name>
    <dbReference type="NCBI Taxonomy" id="2763072"/>
    <lineage>
        <taxon>Bacteria</taxon>
        <taxon>Bacillati</taxon>
        <taxon>Actinomycetota</taxon>
        <taxon>Actinomycetes</taxon>
        <taxon>Micrococcales</taxon>
        <taxon>Bogoriellaceae</taxon>
        <taxon>Georgenia</taxon>
    </lineage>
</organism>
<comment type="caution">
    <text evidence="2">The sequence shown here is derived from an EMBL/GenBank/DDBJ whole genome shotgun (WGS) entry which is preliminary data.</text>
</comment>
<feature type="transmembrane region" description="Helical" evidence="1">
    <location>
        <begin position="209"/>
        <end position="226"/>
    </location>
</feature>
<keyword evidence="1" id="KW-0812">Transmembrane</keyword>
<feature type="transmembrane region" description="Helical" evidence="1">
    <location>
        <begin position="124"/>
        <end position="144"/>
    </location>
</feature>
<dbReference type="Proteomes" id="UP000661894">
    <property type="component" value="Unassembled WGS sequence"/>
</dbReference>
<dbReference type="Pfam" id="PF14897">
    <property type="entry name" value="EpsG"/>
    <property type="match status" value="1"/>
</dbReference>
<feature type="transmembrane region" description="Helical" evidence="1">
    <location>
        <begin position="336"/>
        <end position="354"/>
    </location>
</feature>
<evidence type="ECO:0000256" key="1">
    <source>
        <dbReference type="SAM" id="Phobius"/>
    </source>
</evidence>
<feature type="transmembrane region" description="Helical" evidence="1">
    <location>
        <begin position="255"/>
        <end position="272"/>
    </location>
</feature>
<evidence type="ECO:0000313" key="2">
    <source>
        <dbReference type="EMBL" id="MBD8063398.1"/>
    </source>
</evidence>